<dbReference type="InterPro" id="IPR036390">
    <property type="entry name" value="WH_DNA-bd_sf"/>
</dbReference>
<dbReference type="EMBL" id="JAFNLT010000003">
    <property type="protein sequence ID" value="MBO1226682.1"/>
    <property type="molecule type" value="Genomic_DNA"/>
</dbReference>
<reference evidence="2 5" key="3">
    <citation type="submission" date="2021-03" db="EMBL/GenBank/DDBJ databases">
        <title>Staphylococci and Mammaliicocci in bats.</title>
        <authorList>
            <person name="Fountain K."/>
        </authorList>
    </citation>
    <scope>NUCLEOTIDE SEQUENCE [LARGE SCALE GENOMIC DNA]</scope>
    <source>
        <strain evidence="2 5">18_1_E_SW</strain>
    </source>
</reference>
<dbReference type="Pfam" id="PF03551">
    <property type="entry name" value="PadR"/>
    <property type="match status" value="1"/>
</dbReference>
<organism evidence="3 4">
    <name type="scientific">Staphylococcus nepalensis</name>
    <dbReference type="NCBI Taxonomy" id="214473"/>
    <lineage>
        <taxon>Bacteria</taxon>
        <taxon>Bacillati</taxon>
        <taxon>Bacillota</taxon>
        <taxon>Bacilli</taxon>
        <taxon>Bacillales</taxon>
        <taxon>Staphylococcaceae</taxon>
        <taxon>Staphylococcus</taxon>
    </lineage>
</organism>
<dbReference type="Proteomes" id="UP000664081">
    <property type="component" value="Unassembled WGS sequence"/>
</dbReference>
<dbReference type="SUPFAM" id="SSF46785">
    <property type="entry name" value="Winged helix' DNA-binding domain"/>
    <property type="match status" value="1"/>
</dbReference>
<dbReference type="InterPro" id="IPR005149">
    <property type="entry name" value="Tscrpt_reg_PadR_N"/>
</dbReference>
<gene>
    <name evidence="3" type="ORF">BUZ61_04885</name>
    <name evidence="2" type="ORF">J3T88_04990</name>
</gene>
<evidence type="ECO:0000313" key="5">
    <source>
        <dbReference type="Proteomes" id="UP000664081"/>
    </source>
</evidence>
<dbReference type="Gene3D" id="1.10.10.10">
    <property type="entry name" value="Winged helix-like DNA-binding domain superfamily/Winged helix DNA-binding domain"/>
    <property type="match status" value="1"/>
</dbReference>
<dbReference type="KEGG" id="snl:BJD96_11970"/>
<keyword evidence="5" id="KW-1185">Reference proteome</keyword>
<dbReference type="AlphaFoldDB" id="A0A291JN23"/>
<name>A0A291JN23_9STAP</name>
<sequence length="100" mass="11864">MERKIKRKVFLGFIYIHILHHAKEAPIYGSWMINELEAHGYHMSPGTLYPIFHTMEEEDLLKSEHRTINGKQRKYYTITVSGETFLTETKQKLNELINEV</sequence>
<evidence type="ECO:0000313" key="4">
    <source>
        <dbReference type="Proteomes" id="UP000240400"/>
    </source>
</evidence>
<dbReference type="InterPro" id="IPR036388">
    <property type="entry name" value="WH-like_DNA-bd_sf"/>
</dbReference>
<dbReference type="EMBL" id="PZHR01000017">
    <property type="protein sequence ID" value="PTK59680.1"/>
    <property type="molecule type" value="Genomic_DNA"/>
</dbReference>
<reference evidence="3 4" key="1">
    <citation type="journal article" date="2016" name="Front. Microbiol.">
        <title>Comprehensive Phylogenetic Analysis of Bovine Non-aureus Staphylococci Species Based on Whole-Genome Sequencing.</title>
        <authorList>
            <person name="Naushad S."/>
            <person name="Barkema H.W."/>
            <person name="Luby C."/>
            <person name="Condas L.A."/>
            <person name="Nobrega D.B."/>
            <person name="Carson D.A."/>
            <person name="De Buck J."/>
        </authorList>
    </citation>
    <scope>NUCLEOTIDE SEQUENCE [LARGE SCALE GENOMIC DNA]</scope>
    <source>
        <strain evidence="3 4">SNUC 4337</strain>
    </source>
</reference>
<proteinExistence type="predicted"/>
<dbReference type="GeneID" id="66777771"/>
<protein>
    <submittedName>
        <fullName evidence="2">Helix-turn-helix transcriptional regulator</fullName>
    </submittedName>
    <submittedName>
        <fullName evidence="3">PadR family transcriptional regulator</fullName>
    </submittedName>
</protein>
<accession>A0A291JN23</accession>
<comment type="caution">
    <text evidence="3">The sequence shown here is derived from an EMBL/GenBank/DDBJ whole genome shotgun (WGS) entry which is preliminary data.</text>
</comment>
<dbReference type="OrthoDB" id="9808017at2"/>
<dbReference type="PANTHER" id="PTHR33169">
    <property type="entry name" value="PADR-FAMILY TRANSCRIPTIONAL REGULATOR"/>
    <property type="match status" value="1"/>
</dbReference>
<evidence type="ECO:0000259" key="1">
    <source>
        <dbReference type="Pfam" id="PF03551"/>
    </source>
</evidence>
<evidence type="ECO:0000313" key="3">
    <source>
        <dbReference type="EMBL" id="PTK59680.1"/>
    </source>
</evidence>
<dbReference type="InterPro" id="IPR052509">
    <property type="entry name" value="Metal_resp_DNA-bind_regulator"/>
</dbReference>
<dbReference type="PANTHER" id="PTHR33169:SF14">
    <property type="entry name" value="TRANSCRIPTIONAL REGULATOR RV3488"/>
    <property type="match status" value="1"/>
</dbReference>
<reference evidence="3" key="2">
    <citation type="submission" date="2018-03" db="EMBL/GenBank/DDBJ databases">
        <authorList>
            <person name="Keele B.F."/>
        </authorList>
    </citation>
    <scope>NUCLEOTIDE SEQUENCE</scope>
    <source>
        <strain evidence="3">SNUC 4337</strain>
    </source>
</reference>
<evidence type="ECO:0000313" key="2">
    <source>
        <dbReference type="EMBL" id="MBO1226682.1"/>
    </source>
</evidence>
<dbReference type="RefSeq" id="WP_096810850.1">
    <property type="nucleotide sequence ID" value="NZ_CABIWM010000002.1"/>
</dbReference>
<feature type="domain" description="Transcription regulator PadR N-terminal" evidence="1">
    <location>
        <begin position="18"/>
        <end position="87"/>
    </location>
</feature>
<dbReference type="Proteomes" id="UP000240400">
    <property type="component" value="Unassembled WGS sequence"/>
</dbReference>